<comment type="similarity">
    <text evidence="2">Belongs to the MSOX/MTOX family.</text>
</comment>
<keyword evidence="5" id="KW-0560">Oxidoreductase</keyword>
<proteinExistence type="inferred from homology"/>
<dbReference type="OrthoDB" id="2219495at2759"/>
<gene>
    <name evidence="7" type="ORF">EHS25_009850</name>
</gene>
<dbReference type="InterPro" id="IPR036188">
    <property type="entry name" value="FAD/NAD-bd_sf"/>
</dbReference>
<evidence type="ECO:0000259" key="6">
    <source>
        <dbReference type="Pfam" id="PF01266"/>
    </source>
</evidence>
<evidence type="ECO:0000313" key="7">
    <source>
        <dbReference type="EMBL" id="RSH91551.1"/>
    </source>
</evidence>
<protein>
    <recommendedName>
        <fullName evidence="6">FAD dependent oxidoreductase domain-containing protein</fullName>
    </recommendedName>
</protein>
<dbReference type="InterPro" id="IPR045170">
    <property type="entry name" value="MTOX"/>
</dbReference>
<evidence type="ECO:0000256" key="5">
    <source>
        <dbReference type="ARBA" id="ARBA00023002"/>
    </source>
</evidence>
<evidence type="ECO:0000256" key="3">
    <source>
        <dbReference type="ARBA" id="ARBA00022630"/>
    </source>
</evidence>
<dbReference type="Proteomes" id="UP000279259">
    <property type="component" value="Unassembled WGS sequence"/>
</dbReference>
<keyword evidence="4" id="KW-0274">FAD</keyword>
<dbReference type="PANTHER" id="PTHR10961:SF46">
    <property type="entry name" value="PEROXISOMAL SARCOSINE OXIDASE"/>
    <property type="match status" value="1"/>
</dbReference>
<reference evidence="7 8" key="1">
    <citation type="submission" date="2018-11" db="EMBL/GenBank/DDBJ databases">
        <title>Genome sequence of Saitozyma podzolica DSM 27192.</title>
        <authorList>
            <person name="Aliyu H."/>
            <person name="Gorte O."/>
            <person name="Ochsenreither K."/>
        </authorList>
    </citation>
    <scope>NUCLEOTIDE SEQUENCE [LARGE SCALE GENOMIC DNA]</scope>
    <source>
        <strain evidence="7 8">DSM 27192</strain>
    </source>
</reference>
<sequence length="445" mass="48939">MTFTKPSVVIVGAGELGAATAVSLLRSGKYGRVTVIDRAAELPAMDAASCDINKVVRFDYMDDDYSVLARRAIDEWNKDEWKGIYHQTGVVVRGLHCEGFTGERVRRTLENVRAKESSIKLLKTPEDFVSLLAPSPDIPVNPPGEEVRGYHNPVGGWANASAAVNKLYEWLRELGGELVPAADMSELLFTPDGRDIRGVKCADGREFTADRVIIALGSWTASHPALKGLMSQGLIVATGQTVAAIQLSPEDAKRYAKIPVSMHHDGSGYYSFPPNETGLVKFALHRAGYLSSTGVPRTATDPEAAAFCEANGLGWIPQESFRDLKHQMSIVYPELAKMPIAYTRMCWYSDVVDGDWVIDYSPEYPSLMIASGGAGHAFKKFLPIIGDLIRARFEDTLDPHHKKKWRITRTPAAEDPARTGMKRKPLDLKTLVRKQELVDGAVLRG</sequence>
<evidence type="ECO:0000313" key="8">
    <source>
        <dbReference type="Proteomes" id="UP000279259"/>
    </source>
</evidence>
<keyword evidence="8" id="KW-1185">Reference proteome</keyword>
<dbReference type="SUPFAM" id="SSF51905">
    <property type="entry name" value="FAD/NAD(P)-binding domain"/>
    <property type="match status" value="1"/>
</dbReference>
<comment type="caution">
    <text evidence="7">The sequence shown here is derived from an EMBL/GenBank/DDBJ whole genome shotgun (WGS) entry which is preliminary data.</text>
</comment>
<dbReference type="EMBL" id="RSCD01000008">
    <property type="protein sequence ID" value="RSH91551.1"/>
    <property type="molecule type" value="Genomic_DNA"/>
</dbReference>
<dbReference type="GO" id="GO:0050031">
    <property type="term" value="F:L-pipecolate oxidase activity"/>
    <property type="evidence" value="ECO:0007669"/>
    <property type="project" value="TreeGrafter"/>
</dbReference>
<comment type="cofactor">
    <cofactor evidence="1">
        <name>FAD</name>
        <dbReference type="ChEBI" id="CHEBI:57692"/>
    </cofactor>
</comment>
<dbReference type="GO" id="GO:0004657">
    <property type="term" value="F:proline dehydrogenase activity"/>
    <property type="evidence" value="ECO:0007669"/>
    <property type="project" value="TreeGrafter"/>
</dbReference>
<dbReference type="GO" id="GO:0008115">
    <property type="term" value="F:sarcosine oxidase activity"/>
    <property type="evidence" value="ECO:0007669"/>
    <property type="project" value="TreeGrafter"/>
</dbReference>
<evidence type="ECO:0000256" key="2">
    <source>
        <dbReference type="ARBA" id="ARBA00010989"/>
    </source>
</evidence>
<dbReference type="Gene3D" id="3.50.50.60">
    <property type="entry name" value="FAD/NAD(P)-binding domain"/>
    <property type="match status" value="1"/>
</dbReference>
<dbReference type="AlphaFoldDB" id="A0A427YKH1"/>
<dbReference type="Pfam" id="PF01266">
    <property type="entry name" value="DAO"/>
    <property type="match status" value="1"/>
</dbReference>
<dbReference type="PANTHER" id="PTHR10961">
    <property type="entry name" value="PEROXISOMAL SARCOSINE OXIDASE"/>
    <property type="match status" value="1"/>
</dbReference>
<accession>A0A427YKH1</accession>
<evidence type="ECO:0000256" key="4">
    <source>
        <dbReference type="ARBA" id="ARBA00022827"/>
    </source>
</evidence>
<dbReference type="Gene3D" id="3.30.9.10">
    <property type="entry name" value="D-Amino Acid Oxidase, subunit A, domain 2"/>
    <property type="match status" value="1"/>
</dbReference>
<name>A0A427YKH1_9TREE</name>
<evidence type="ECO:0000256" key="1">
    <source>
        <dbReference type="ARBA" id="ARBA00001974"/>
    </source>
</evidence>
<keyword evidence="3" id="KW-0285">Flavoprotein</keyword>
<organism evidence="7 8">
    <name type="scientific">Saitozyma podzolica</name>
    <dbReference type="NCBI Taxonomy" id="1890683"/>
    <lineage>
        <taxon>Eukaryota</taxon>
        <taxon>Fungi</taxon>
        <taxon>Dikarya</taxon>
        <taxon>Basidiomycota</taxon>
        <taxon>Agaricomycotina</taxon>
        <taxon>Tremellomycetes</taxon>
        <taxon>Tremellales</taxon>
        <taxon>Trimorphomycetaceae</taxon>
        <taxon>Saitozyma</taxon>
    </lineage>
</organism>
<feature type="domain" description="FAD dependent oxidoreductase" evidence="6">
    <location>
        <begin position="8"/>
        <end position="389"/>
    </location>
</feature>
<dbReference type="GO" id="GO:0050660">
    <property type="term" value="F:flavin adenine dinucleotide binding"/>
    <property type="evidence" value="ECO:0007669"/>
    <property type="project" value="InterPro"/>
</dbReference>
<dbReference type="STRING" id="1890683.A0A427YKH1"/>
<dbReference type="InterPro" id="IPR006076">
    <property type="entry name" value="FAD-dep_OxRdtase"/>
</dbReference>